<evidence type="ECO:0000256" key="1">
    <source>
        <dbReference type="ARBA" id="ARBA00007734"/>
    </source>
</evidence>
<comment type="caution">
    <text evidence="3">The sequence shown here is derived from an EMBL/GenBank/DDBJ whole genome shotgun (WGS) entry which is preliminary data.</text>
</comment>
<proteinExistence type="inferred from homology"/>
<reference evidence="3 4" key="1">
    <citation type="submission" date="2018-03" db="EMBL/GenBank/DDBJ databases">
        <title>Whole genome sequencing of Histamine producing bacteria.</title>
        <authorList>
            <person name="Butler K."/>
        </authorList>
    </citation>
    <scope>NUCLEOTIDE SEQUENCE [LARGE SCALE GENOMIC DNA]</scope>
    <source>
        <strain evidence="3 4">DSM 16190</strain>
    </source>
</reference>
<organism evidence="3 4">
    <name type="scientific">Photobacterium lipolyticum</name>
    <dbReference type="NCBI Taxonomy" id="266810"/>
    <lineage>
        <taxon>Bacteria</taxon>
        <taxon>Pseudomonadati</taxon>
        <taxon>Pseudomonadota</taxon>
        <taxon>Gammaproteobacteria</taxon>
        <taxon>Vibrionales</taxon>
        <taxon>Vibrionaceae</taxon>
        <taxon>Photobacterium</taxon>
    </lineage>
</organism>
<dbReference type="InterPro" id="IPR008258">
    <property type="entry name" value="Transglycosylase_SLT_dom_1"/>
</dbReference>
<dbReference type="Proteomes" id="UP000240904">
    <property type="component" value="Unassembled WGS sequence"/>
</dbReference>
<dbReference type="Gene3D" id="1.10.530.10">
    <property type="match status" value="1"/>
</dbReference>
<evidence type="ECO:0000259" key="2">
    <source>
        <dbReference type="PROSITE" id="PS51782"/>
    </source>
</evidence>
<dbReference type="PROSITE" id="PS51782">
    <property type="entry name" value="LYSM"/>
    <property type="match status" value="1"/>
</dbReference>
<name>A0A2T3N1M9_9GAMM</name>
<dbReference type="InterPro" id="IPR036779">
    <property type="entry name" value="LysM_dom_sf"/>
</dbReference>
<dbReference type="AlphaFoldDB" id="A0A2T3N1M9"/>
<dbReference type="PANTHER" id="PTHR37423:SF2">
    <property type="entry name" value="MEMBRANE-BOUND LYTIC MUREIN TRANSGLYCOSYLASE C"/>
    <property type="match status" value="1"/>
</dbReference>
<dbReference type="PANTHER" id="PTHR37423">
    <property type="entry name" value="SOLUBLE LYTIC MUREIN TRANSGLYCOSYLASE-RELATED"/>
    <property type="match status" value="1"/>
</dbReference>
<gene>
    <name evidence="3" type="ORF">C9I89_06810</name>
</gene>
<dbReference type="InterPro" id="IPR018392">
    <property type="entry name" value="LysM"/>
</dbReference>
<dbReference type="OrthoDB" id="9815002at2"/>
<sequence length="405" mass="46083">MHYNFLLFSTILLSGCQSAHLLENATNSNHQSNNSSVIDLTPETINQPSHIDHQRHSGTYIAAERPQQRLQQPIPDVSEKIEPDLWDILGRSFSLPVPDNKRIRHSRHWFVNNPYHIRTVTRRAEPFLYLMYDKVQQRDMPIEVALLPFIESAFDQFAYSPRAAAGLWQITAPTGKAFGLEYWKGYDGRRDVLASTDAALDLLEYLHERFNGNWLHAIAAYNTGGARVRNAIKKNQSEGKSTDFWALELPKETRLYVPKLLAMADIIKHHNKYNLDFATIKPAPVLSKVIVNTRVQLEVIASHANISSKALYALNPGYTAGYTLEKRDNLILLPKDKIEAFYKNEGSHGYIKYKFTIHNIQPGESLSELAQINNTTVSHIKQVNKLSDSIIIAGQQLLIPLFYPE</sequence>
<dbReference type="Pfam" id="PF01464">
    <property type="entry name" value="SLT"/>
    <property type="match status" value="1"/>
</dbReference>
<comment type="similarity">
    <text evidence="1">Belongs to the transglycosylase Slt family.</text>
</comment>
<dbReference type="SUPFAM" id="SSF53955">
    <property type="entry name" value="Lysozyme-like"/>
    <property type="match status" value="1"/>
</dbReference>
<dbReference type="InterPro" id="IPR023346">
    <property type="entry name" value="Lysozyme-like_dom_sf"/>
</dbReference>
<dbReference type="RefSeq" id="WP_107282591.1">
    <property type="nucleotide sequence ID" value="NZ_PYMC01000003.1"/>
</dbReference>
<dbReference type="Pfam" id="PF01476">
    <property type="entry name" value="LysM"/>
    <property type="match status" value="1"/>
</dbReference>
<accession>A0A2T3N1M9</accession>
<protein>
    <submittedName>
        <fullName evidence="3">Lytic transglycosylase</fullName>
    </submittedName>
</protein>
<dbReference type="SMART" id="SM00257">
    <property type="entry name" value="LysM"/>
    <property type="match status" value="1"/>
</dbReference>
<dbReference type="EMBL" id="PYMC01000003">
    <property type="protein sequence ID" value="PSW06212.1"/>
    <property type="molecule type" value="Genomic_DNA"/>
</dbReference>
<keyword evidence="4" id="KW-1185">Reference proteome</keyword>
<dbReference type="CDD" id="cd16894">
    <property type="entry name" value="MltD-like"/>
    <property type="match status" value="1"/>
</dbReference>
<dbReference type="Gene3D" id="3.10.350.10">
    <property type="entry name" value="LysM domain"/>
    <property type="match status" value="1"/>
</dbReference>
<evidence type="ECO:0000313" key="4">
    <source>
        <dbReference type="Proteomes" id="UP000240904"/>
    </source>
</evidence>
<dbReference type="SUPFAM" id="SSF54106">
    <property type="entry name" value="LysM domain"/>
    <property type="match status" value="1"/>
</dbReference>
<evidence type="ECO:0000313" key="3">
    <source>
        <dbReference type="EMBL" id="PSW06212.1"/>
    </source>
</evidence>
<feature type="domain" description="LysM" evidence="2">
    <location>
        <begin position="356"/>
        <end position="399"/>
    </location>
</feature>